<dbReference type="PANTHER" id="PTHR33734">
    <property type="entry name" value="LYSM DOMAIN-CONTAINING GPI-ANCHORED PROTEIN 2"/>
    <property type="match status" value="1"/>
</dbReference>
<accession>A0A1U7Z0D9</accession>
<dbReference type="OrthoDB" id="2107166at2759"/>
<dbReference type="SUPFAM" id="SSF54106">
    <property type="entry name" value="LysM domain"/>
    <property type="match status" value="1"/>
</dbReference>
<feature type="region of interest" description="Disordered" evidence="1">
    <location>
        <begin position="52"/>
        <end position="90"/>
    </location>
</feature>
<dbReference type="Gene3D" id="3.10.350.10">
    <property type="entry name" value="LysM domain"/>
    <property type="match status" value="1"/>
</dbReference>
<dbReference type="RefSeq" id="XP_010246442.1">
    <property type="nucleotide sequence ID" value="XM_010248140.2"/>
</dbReference>
<proteinExistence type="predicted"/>
<feature type="compositionally biased region" description="Basic and acidic residues" evidence="1">
    <location>
        <begin position="80"/>
        <end position="89"/>
    </location>
</feature>
<gene>
    <name evidence="3" type="primary">LOC104589729</name>
</gene>
<keyword evidence="2" id="KW-1185">Reference proteome</keyword>
<name>A0A1U7Z0D9_NELNU</name>
<dbReference type="SMART" id="SM00257">
    <property type="entry name" value="LysM"/>
    <property type="match status" value="1"/>
</dbReference>
<dbReference type="KEGG" id="nnu:104589729"/>
<dbReference type="PROSITE" id="PS51782">
    <property type="entry name" value="LYSM"/>
    <property type="match status" value="1"/>
</dbReference>
<organism evidence="2 3">
    <name type="scientific">Nelumbo nucifera</name>
    <name type="common">Sacred lotus</name>
    <dbReference type="NCBI Taxonomy" id="4432"/>
    <lineage>
        <taxon>Eukaryota</taxon>
        <taxon>Viridiplantae</taxon>
        <taxon>Streptophyta</taxon>
        <taxon>Embryophyta</taxon>
        <taxon>Tracheophyta</taxon>
        <taxon>Spermatophyta</taxon>
        <taxon>Magnoliopsida</taxon>
        <taxon>Proteales</taxon>
        <taxon>Nelumbonaceae</taxon>
        <taxon>Nelumbo</taxon>
    </lineage>
</organism>
<reference evidence="3" key="1">
    <citation type="submission" date="2025-08" db="UniProtKB">
        <authorList>
            <consortium name="RefSeq"/>
        </authorList>
    </citation>
    <scope>IDENTIFICATION</scope>
</reference>
<dbReference type="OMA" id="PESKFTH"/>
<dbReference type="Proteomes" id="UP000189703">
    <property type="component" value="Unplaced"/>
</dbReference>
<sequence length="144" mass="15449">MPTGGHGDPRGKKNSDKDNTVAKAAGFVVFSGIAISILKTLNPFNNNNISSSCISSSSSSKSCEPTPPFLESKCPPPPEPIKKPVRSQEQELPWSSCQTIEIARGDTLWGLSRKYGVSIDAIKEANGFTRDTIYAGEKLVIPDP</sequence>
<protein>
    <submittedName>
        <fullName evidence="3">Uncharacterized protein LOC104589729 isoform X1</fullName>
    </submittedName>
</protein>
<dbReference type="Pfam" id="PF01476">
    <property type="entry name" value="LysM"/>
    <property type="match status" value="1"/>
</dbReference>
<dbReference type="AlphaFoldDB" id="A0A1U7Z0D9"/>
<dbReference type="PANTHER" id="PTHR33734:SF26">
    <property type="entry name" value="LYSM DOMAIN-CONTAINING PROTEIN"/>
    <property type="match status" value="1"/>
</dbReference>
<dbReference type="CDD" id="cd00118">
    <property type="entry name" value="LysM"/>
    <property type="match status" value="1"/>
</dbReference>
<dbReference type="eggNOG" id="ENOG502S5G3">
    <property type="taxonomic scope" value="Eukaryota"/>
</dbReference>
<evidence type="ECO:0000313" key="2">
    <source>
        <dbReference type="Proteomes" id="UP000189703"/>
    </source>
</evidence>
<dbReference type="GeneID" id="104589729"/>
<dbReference type="InterPro" id="IPR018392">
    <property type="entry name" value="LysM"/>
</dbReference>
<evidence type="ECO:0000313" key="3">
    <source>
        <dbReference type="RefSeq" id="XP_010246442.1"/>
    </source>
</evidence>
<evidence type="ECO:0000256" key="1">
    <source>
        <dbReference type="SAM" id="MobiDB-lite"/>
    </source>
</evidence>
<dbReference type="InterPro" id="IPR036779">
    <property type="entry name" value="LysM_dom_sf"/>
</dbReference>
<feature type="compositionally biased region" description="Low complexity" evidence="1">
    <location>
        <begin position="52"/>
        <end position="73"/>
    </location>
</feature>